<feature type="domain" description="RRM" evidence="4">
    <location>
        <begin position="4"/>
        <end position="80"/>
    </location>
</feature>
<protein>
    <recommendedName>
        <fullName evidence="4">RRM domain-containing protein</fullName>
    </recommendedName>
</protein>
<name>A0A843X0Y6_COLES</name>
<accession>A0A843X0Y6</accession>
<dbReference type="CDD" id="cd12325">
    <property type="entry name" value="RRM1_hnRNPA_hnRNPD_like"/>
    <property type="match status" value="1"/>
</dbReference>
<evidence type="ECO:0000256" key="3">
    <source>
        <dbReference type="PROSITE-ProRule" id="PRU00176"/>
    </source>
</evidence>
<gene>
    <name evidence="5" type="ORF">Taro_047418</name>
</gene>
<dbReference type="AlphaFoldDB" id="A0A843X0Y6"/>
<sequence length="390" mass="43317">MDLGKLFVGGISWDTNEEHLKEYFGKYGKVVEAVIMKDRVTGRARGFGFVVFADPAVAERVVTDKHTIDGRMVEAKKAVPREDQHIINKNSGNVHGSPVPARTKKIFVGGLPSTVTESDFRKYFEQFGTITDVVVMYDHNTQRPRGFGFITYDSEGAVDKVLVKTFHELNGKKVEVKKAVPKELSSGSTMNRSPGGGYNYNLNRVNSLLNGYSQAYNPSLASGYGMRVDARFGPLSNGRGGFSPLNPSSYEMGMNFETWMSPSYSGDTNYNSLGYGRGMTPYYNGNSSRDSNPIGYGGRSIGARSDFSSPAYNVWEPIMDLVTDMMDSTQIYMVVIQFMVIQHGIPHPPSLIALVHLEMGLKVQLQMVQPKAQLDLWKAIMFQIDSQIEM</sequence>
<dbReference type="PANTHER" id="PTHR48032">
    <property type="entry name" value="RNA-BINDING PROTEIN MUSASHI HOMOLOG RBP6"/>
    <property type="match status" value="1"/>
</dbReference>
<keyword evidence="6" id="KW-1185">Reference proteome</keyword>
<dbReference type="EMBL" id="NMUH01006108">
    <property type="protein sequence ID" value="MQM14486.1"/>
    <property type="molecule type" value="Genomic_DNA"/>
</dbReference>
<dbReference type="InterPro" id="IPR012677">
    <property type="entry name" value="Nucleotide-bd_a/b_plait_sf"/>
</dbReference>
<dbReference type="InterPro" id="IPR000504">
    <property type="entry name" value="RRM_dom"/>
</dbReference>
<evidence type="ECO:0000313" key="6">
    <source>
        <dbReference type="Proteomes" id="UP000652761"/>
    </source>
</evidence>
<dbReference type="GO" id="GO:0003729">
    <property type="term" value="F:mRNA binding"/>
    <property type="evidence" value="ECO:0007669"/>
    <property type="project" value="TreeGrafter"/>
</dbReference>
<reference evidence="5" key="1">
    <citation type="submission" date="2017-07" db="EMBL/GenBank/DDBJ databases">
        <title>Taro Niue Genome Assembly and Annotation.</title>
        <authorList>
            <person name="Atibalentja N."/>
            <person name="Keating K."/>
            <person name="Fields C.J."/>
        </authorList>
    </citation>
    <scope>NUCLEOTIDE SEQUENCE</scope>
    <source>
        <strain evidence="5">Niue_2</strain>
        <tissue evidence="5">Leaf</tissue>
    </source>
</reference>
<keyword evidence="2 3" id="KW-0694">RNA-binding</keyword>
<dbReference type="CDD" id="cd12330">
    <property type="entry name" value="RRM2_Hrp1p"/>
    <property type="match status" value="1"/>
</dbReference>
<keyword evidence="1" id="KW-0677">Repeat</keyword>
<proteinExistence type="predicted"/>
<comment type="caution">
    <text evidence="5">The sequence shown here is derived from an EMBL/GenBank/DDBJ whole genome shotgun (WGS) entry which is preliminary data.</text>
</comment>
<organism evidence="5 6">
    <name type="scientific">Colocasia esculenta</name>
    <name type="common">Wild taro</name>
    <name type="synonym">Arum esculentum</name>
    <dbReference type="NCBI Taxonomy" id="4460"/>
    <lineage>
        <taxon>Eukaryota</taxon>
        <taxon>Viridiplantae</taxon>
        <taxon>Streptophyta</taxon>
        <taxon>Embryophyta</taxon>
        <taxon>Tracheophyta</taxon>
        <taxon>Spermatophyta</taxon>
        <taxon>Magnoliopsida</taxon>
        <taxon>Liliopsida</taxon>
        <taxon>Araceae</taxon>
        <taxon>Aroideae</taxon>
        <taxon>Colocasieae</taxon>
        <taxon>Colocasia</taxon>
    </lineage>
</organism>
<dbReference type="Pfam" id="PF00076">
    <property type="entry name" value="RRM_1"/>
    <property type="match status" value="2"/>
</dbReference>
<evidence type="ECO:0000256" key="2">
    <source>
        <dbReference type="ARBA" id="ARBA00022884"/>
    </source>
</evidence>
<dbReference type="GO" id="GO:0006417">
    <property type="term" value="P:regulation of translation"/>
    <property type="evidence" value="ECO:0007669"/>
    <property type="project" value="TreeGrafter"/>
</dbReference>
<dbReference type="PROSITE" id="PS50102">
    <property type="entry name" value="RRM"/>
    <property type="match status" value="2"/>
</dbReference>
<evidence type="ECO:0000313" key="5">
    <source>
        <dbReference type="EMBL" id="MQM14486.1"/>
    </source>
</evidence>
<dbReference type="PANTHER" id="PTHR48032:SF6">
    <property type="entry name" value="RNA-BINDING (RRM_RBD_RNP MOTIFS) FAMILY PROTEIN"/>
    <property type="match status" value="1"/>
</dbReference>
<feature type="domain" description="RRM" evidence="4">
    <location>
        <begin position="104"/>
        <end position="181"/>
    </location>
</feature>
<dbReference type="OrthoDB" id="1875751at2759"/>
<dbReference type="FunFam" id="3.30.70.330:FF:000051">
    <property type="entry name" value="Heterogeneous nuclear ribonucleoprotein 1"/>
    <property type="match status" value="1"/>
</dbReference>
<dbReference type="SUPFAM" id="SSF54928">
    <property type="entry name" value="RNA-binding domain, RBD"/>
    <property type="match status" value="2"/>
</dbReference>
<dbReference type="SMART" id="SM00360">
    <property type="entry name" value="RRM"/>
    <property type="match status" value="2"/>
</dbReference>
<evidence type="ECO:0000256" key="1">
    <source>
        <dbReference type="ARBA" id="ARBA00022737"/>
    </source>
</evidence>
<dbReference type="InterPro" id="IPR035979">
    <property type="entry name" value="RBD_domain_sf"/>
</dbReference>
<evidence type="ECO:0000259" key="4">
    <source>
        <dbReference type="PROSITE" id="PS50102"/>
    </source>
</evidence>
<dbReference type="Proteomes" id="UP000652761">
    <property type="component" value="Unassembled WGS sequence"/>
</dbReference>
<dbReference type="FunFam" id="3.30.70.330:FF:000102">
    <property type="entry name" value="Heterogeneous nuclear ribonucleoprotein 1"/>
    <property type="match status" value="1"/>
</dbReference>
<dbReference type="Gene3D" id="3.30.70.330">
    <property type="match status" value="2"/>
</dbReference>